<dbReference type="NCBIfam" id="NF007935">
    <property type="entry name" value="PRK10651.1"/>
    <property type="match status" value="1"/>
</dbReference>
<dbReference type="PROSITE" id="PS00622">
    <property type="entry name" value="HTH_LUXR_1"/>
    <property type="match status" value="1"/>
</dbReference>
<name>A0A4R3I371_9GAMM</name>
<evidence type="ECO:0000256" key="1">
    <source>
        <dbReference type="ARBA" id="ARBA00023125"/>
    </source>
</evidence>
<dbReference type="InterPro" id="IPR001789">
    <property type="entry name" value="Sig_transdc_resp-reg_receiver"/>
</dbReference>
<dbReference type="PANTHER" id="PTHR43214:SF38">
    <property type="entry name" value="NITRATE_NITRITE RESPONSE REGULATOR PROTEIN NARL"/>
    <property type="match status" value="1"/>
</dbReference>
<feature type="modified residue" description="4-aspartylphosphate" evidence="2">
    <location>
        <position position="54"/>
    </location>
</feature>
<dbReference type="SUPFAM" id="SSF46894">
    <property type="entry name" value="C-terminal effector domain of the bipartite response regulators"/>
    <property type="match status" value="1"/>
</dbReference>
<dbReference type="RefSeq" id="WP_132702028.1">
    <property type="nucleotide sequence ID" value="NZ_SLZR01000010.1"/>
</dbReference>
<dbReference type="PANTHER" id="PTHR43214">
    <property type="entry name" value="TWO-COMPONENT RESPONSE REGULATOR"/>
    <property type="match status" value="1"/>
</dbReference>
<evidence type="ECO:0000313" key="5">
    <source>
        <dbReference type="EMBL" id="TCS40130.1"/>
    </source>
</evidence>
<dbReference type="PRINTS" id="PR00038">
    <property type="entry name" value="HTHLUXR"/>
</dbReference>
<dbReference type="InterPro" id="IPR016032">
    <property type="entry name" value="Sig_transdc_resp-reg_C-effctor"/>
</dbReference>
<dbReference type="Proteomes" id="UP000295793">
    <property type="component" value="Unassembled WGS sequence"/>
</dbReference>
<dbReference type="SMART" id="SM00421">
    <property type="entry name" value="HTH_LUXR"/>
    <property type="match status" value="1"/>
</dbReference>
<dbReference type="InterPro" id="IPR039420">
    <property type="entry name" value="WalR-like"/>
</dbReference>
<dbReference type="PROSITE" id="PS50043">
    <property type="entry name" value="HTH_LUXR_2"/>
    <property type="match status" value="1"/>
</dbReference>
<comment type="caution">
    <text evidence="5">The sequence shown here is derived from an EMBL/GenBank/DDBJ whole genome shotgun (WGS) entry which is preliminary data.</text>
</comment>
<dbReference type="Gene3D" id="3.40.50.2300">
    <property type="match status" value="1"/>
</dbReference>
<evidence type="ECO:0000256" key="2">
    <source>
        <dbReference type="PROSITE-ProRule" id="PRU00169"/>
    </source>
</evidence>
<dbReference type="GO" id="GO:0003677">
    <property type="term" value="F:DNA binding"/>
    <property type="evidence" value="ECO:0007669"/>
    <property type="project" value="UniProtKB-KW"/>
</dbReference>
<feature type="domain" description="Response regulatory" evidence="4">
    <location>
        <begin position="3"/>
        <end position="119"/>
    </location>
</feature>
<protein>
    <submittedName>
        <fullName evidence="5">Two-component system nitrate/nitrite response regulator NarL</fullName>
    </submittedName>
</protein>
<evidence type="ECO:0000259" key="3">
    <source>
        <dbReference type="PROSITE" id="PS50043"/>
    </source>
</evidence>
<dbReference type="SMART" id="SM00448">
    <property type="entry name" value="REC"/>
    <property type="match status" value="1"/>
</dbReference>
<accession>A0A4R3I371</accession>
<organism evidence="5 6">
    <name type="scientific">Reinekea marinisedimentorum</name>
    <dbReference type="NCBI Taxonomy" id="230495"/>
    <lineage>
        <taxon>Bacteria</taxon>
        <taxon>Pseudomonadati</taxon>
        <taxon>Pseudomonadota</taxon>
        <taxon>Gammaproteobacteria</taxon>
        <taxon>Oceanospirillales</taxon>
        <taxon>Saccharospirillaceae</taxon>
        <taxon>Reinekea</taxon>
    </lineage>
</organism>
<dbReference type="GO" id="GO:0006355">
    <property type="term" value="P:regulation of DNA-templated transcription"/>
    <property type="evidence" value="ECO:0007669"/>
    <property type="project" value="InterPro"/>
</dbReference>
<dbReference type="GO" id="GO:0000160">
    <property type="term" value="P:phosphorelay signal transduction system"/>
    <property type="evidence" value="ECO:0007669"/>
    <property type="project" value="InterPro"/>
</dbReference>
<dbReference type="InterPro" id="IPR000792">
    <property type="entry name" value="Tscrpt_reg_LuxR_C"/>
</dbReference>
<keyword evidence="6" id="KW-1185">Reference proteome</keyword>
<evidence type="ECO:0000259" key="4">
    <source>
        <dbReference type="PROSITE" id="PS50110"/>
    </source>
</evidence>
<dbReference type="EMBL" id="SLZR01000010">
    <property type="protein sequence ID" value="TCS40130.1"/>
    <property type="molecule type" value="Genomic_DNA"/>
</dbReference>
<dbReference type="OrthoDB" id="9796655at2"/>
<feature type="domain" description="HTH luxR-type" evidence="3">
    <location>
        <begin position="144"/>
        <end position="209"/>
    </location>
</feature>
<dbReference type="Pfam" id="PF00196">
    <property type="entry name" value="GerE"/>
    <property type="match status" value="1"/>
</dbReference>
<sequence length="212" mass="23471">MADIIIVDDHPMLRKGLAQLFELEPEFHLVAELGNSKDALPAALKLDPDLILLDLNMPEQDGLTTLLQLRNNGITCRIIVFTVSDDQADIQRAIQNGADGYLLKDLDPEELVLAIKDCISGTQVLSPNIKEIARRAMRQRVAGTNTELESLTERERDVLKLIAEGQSNKVIGANLSIAEGTVKVHVKRVLSKLNLRSRVEAAIYAHDHINEL</sequence>
<gene>
    <name evidence="5" type="ORF">BCF53_11048</name>
</gene>
<keyword evidence="2" id="KW-0597">Phosphoprotein</keyword>
<dbReference type="AlphaFoldDB" id="A0A4R3I371"/>
<dbReference type="PROSITE" id="PS50110">
    <property type="entry name" value="RESPONSE_REGULATORY"/>
    <property type="match status" value="1"/>
</dbReference>
<proteinExistence type="predicted"/>
<dbReference type="SUPFAM" id="SSF52172">
    <property type="entry name" value="CheY-like"/>
    <property type="match status" value="1"/>
</dbReference>
<keyword evidence="1" id="KW-0238">DNA-binding</keyword>
<dbReference type="InterPro" id="IPR011006">
    <property type="entry name" value="CheY-like_superfamily"/>
</dbReference>
<dbReference type="Pfam" id="PF00072">
    <property type="entry name" value="Response_reg"/>
    <property type="match status" value="1"/>
</dbReference>
<reference evidence="5 6" key="1">
    <citation type="submission" date="2019-03" db="EMBL/GenBank/DDBJ databases">
        <title>Genomic Encyclopedia of Archaeal and Bacterial Type Strains, Phase II (KMG-II): from individual species to whole genera.</title>
        <authorList>
            <person name="Goeker M."/>
        </authorList>
    </citation>
    <scope>NUCLEOTIDE SEQUENCE [LARGE SCALE GENOMIC DNA]</scope>
    <source>
        <strain evidence="5 6">DSM 15388</strain>
    </source>
</reference>
<dbReference type="CDD" id="cd06170">
    <property type="entry name" value="LuxR_C_like"/>
    <property type="match status" value="1"/>
</dbReference>
<evidence type="ECO:0000313" key="6">
    <source>
        <dbReference type="Proteomes" id="UP000295793"/>
    </source>
</evidence>